<evidence type="ECO:0008006" key="3">
    <source>
        <dbReference type="Google" id="ProtNLM"/>
    </source>
</evidence>
<evidence type="ECO:0000313" key="2">
    <source>
        <dbReference type="Proteomes" id="UP000549913"/>
    </source>
</evidence>
<name>A0A852SU31_9MICO</name>
<proteinExistence type="predicted"/>
<organism evidence="1 2">
    <name type="scientific">Herbiconiux flava</name>
    <dbReference type="NCBI Taxonomy" id="881268"/>
    <lineage>
        <taxon>Bacteria</taxon>
        <taxon>Bacillati</taxon>
        <taxon>Actinomycetota</taxon>
        <taxon>Actinomycetes</taxon>
        <taxon>Micrococcales</taxon>
        <taxon>Microbacteriaceae</taxon>
        <taxon>Herbiconiux</taxon>
    </lineage>
</organism>
<keyword evidence="2" id="KW-1185">Reference proteome</keyword>
<reference evidence="1 2" key="1">
    <citation type="submission" date="2020-07" db="EMBL/GenBank/DDBJ databases">
        <title>Sequencing the genomes of 1000 actinobacteria strains.</title>
        <authorList>
            <person name="Klenk H.-P."/>
        </authorList>
    </citation>
    <scope>NUCLEOTIDE SEQUENCE [LARGE SCALE GENOMIC DNA]</scope>
    <source>
        <strain evidence="1 2">DSM 26474</strain>
    </source>
</reference>
<dbReference type="EMBL" id="JACCBM010000001">
    <property type="protein sequence ID" value="NYD72301.1"/>
    <property type="molecule type" value="Genomic_DNA"/>
</dbReference>
<dbReference type="RefSeq" id="WP_179549090.1">
    <property type="nucleotide sequence ID" value="NZ_BSEW01000002.1"/>
</dbReference>
<evidence type="ECO:0000313" key="1">
    <source>
        <dbReference type="EMBL" id="NYD72301.1"/>
    </source>
</evidence>
<dbReference type="Proteomes" id="UP000549913">
    <property type="component" value="Unassembled WGS sequence"/>
</dbReference>
<dbReference type="AlphaFoldDB" id="A0A852SU31"/>
<protein>
    <recommendedName>
        <fullName evidence="3">DUF1059 domain-containing protein</fullName>
    </recommendedName>
</protein>
<gene>
    <name evidence="1" type="ORF">BJ984_003459</name>
</gene>
<sequence>MPIFYDVTIELVTVFCTECSSWFACAWSREEARESAGRHEAQCHPNVFTVRNKIARRAREKASVPPKV</sequence>
<accession>A0A852SU31</accession>
<comment type="caution">
    <text evidence="1">The sequence shown here is derived from an EMBL/GenBank/DDBJ whole genome shotgun (WGS) entry which is preliminary data.</text>
</comment>